<keyword evidence="4" id="KW-1185">Reference proteome</keyword>
<evidence type="ECO:0000313" key="4">
    <source>
        <dbReference type="Proteomes" id="UP000659438"/>
    </source>
</evidence>
<evidence type="ECO:0000313" key="3">
    <source>
        <dbReference type="EMBL" id="MBV4553056.1"/>
    </source>
</evidence>
<dbReference type="AlphaFoldDB" id="A0A923FMX5"/>
<feature type="compositionally biased region" description="Low complexity" evidence="1">
    <location>
        <begin position="38"/>
        <end position="64"/>
    </location>
</feature>
<feature type="region of interest" description="Disordered" evidence="1">
    <location>
        <begin position="37"/>
        <end position="101"/>
    </location>
</feature>
<reference evidence="3" key="3">
    <citation type="submission" date="2021-06" db="EMBL/GenBank/DDBJ databases">
        <title>Updating the genus Pseudomonas: Description of 43 new species and partition of the Pseudomonas putida group.</title>
        <authorList>
            <person name="Girard L."/>
            <person name="Lood C."/>
            <person name="Vandamme P."/>
            <person name="Rokni-Zadeh H."/>
            <person name="Van Noort V."/>
            <person name="Hofte M."/>
            <person name="Lavigne R."/>
            <person name="De Mot R."/>
        </authorList>
    </citation>
    <scope>NUCLEOTIDE SEQUENCE</scope>
    <source>
        <strain evidence="3">SWRI102</strain>
    </source>
</reference>
<sequence>MATQEYKVKSPDGQVITLRGPAGASQEQVIAQAKKLYAQRQAPAPEAASAPEGQAMMPEASADSAPPPADVEPEASAAPEEPGLLDSIGNMITGNDRQSRATQELPELQNSGLLAGLDIPAGKAAAVTAALVTMTDPQEIAQTLKALSPEIGIQQDEKGNLIAANNATGARAMINKPGFTGMDALQATGIGAAFAPTGRAASAIGGGALKQAAVLGGTSAATQALIEGGQAAAGGNFDQNEVALSGATGAALPLAMGAGGAVMDAAKRGVQVLRGAPAAQSEIVQAAKAAKIPLMTSDVAPPGTFIGKSAQAVGERIPLAGTGGLRATQQEARQRAIQELGDRYPTPKPDQVIEGLKAQKSKVMQAAGKRYEELLPMVDSLGPAPYPKTVQAIDDAISELSKPGVVSSKEAVQELQQFKDTLGAANQTYSTLKENRTALREVVSSYDNQGRSQLPTRAKALMNRVYSALSGDMEEAATAALSPRDLARLKSADSIYRGQAEKMTRTRLKTVLDKGDLTPEVAENLLFSNKRSEVKSLYESLDSSGRDAARATVIQRALTKAGGLDNPSPEKFIAELRRMESQTGILFKGEQRKQLEGLKLVLAATKRAGEAGVQTATGQQLYAPLGAAAAGSLIGDFGATLAAGASVGAMARAYESPVVRNAMIRIGSAPKSEASKRLALQLARQLNAGAQSARAQEIEEPQR</sequence>
<comment type="caution">
    <text evidence="2">The sequence shown here is derived from an EMBL/GenBank/DDBJ whole genome shotgun (WGS) entry which is preliminary data.</text>
</comment>
<feature type="compositionally biased region" description="Polar residues" evidence="1">
    <location>
        <begin position="90"/>
        <end position="101"/>
    </location>
</feature>
<gene>
    <name evidence="3" type="ORF">HU742_018075</name>
    <name evidence="2" type="ORF">HU742_07890</name>
</gene>
<feature type="compositionally biased region" description="Basic and acidic residues" evidence="1">
    <location>
        <begin position="1"/>
        <end position="10"/>
    </location>
</feature>
<feature type="region of interest" description="Disordered" evidence="1">
    <location>
        <begin position="1"/>
        <end position="25"/>
    </location>
</feature>
<dbReference type="EMBL" id="JABWQX010000002">
    <property type="protein sequence ID" value="MBC3395122.1"/>
    <property type="molecule type" value="Genomic_DNA"/>
</dbReference>
<evidence type="ECO:0000256" key="1">
    <source>
        <dbReference type="SAM" id="MobiDB-lite"/>
    </source>
</evidence>
<accession>A0A923FMX5</accession>
<name>A0A923FMX5_9PSED</name>
<proteinExistence type="predicted"/>
<dbReference type="RefSeq" id="WP_186643074.1">
    <property type="nucleotide sequence ID" value="NZ_JABWQX020000001.1"/>
</dbReference>
<reference evidence="2" key="2">
    <citation type="submission" date="2020-07" db="EMBL/GenBank/DDBJ databases">
        <authorList>
            <person name="Lood C."/>
            <person name="Girard L."/>
        </authorList>
    </citation>
    <scope>NUCLEOTIDE SEQUENCE</scope>
    <source>
        <strain evidence="2">SWRI102</strain>
    </source>
</reference>
<evidence type="ECO:0000313" key="2">
    <source>
        <dbReference type="EMBL" id="MBC3395122.1"/>
    </source>
</evidence>
<reference evidence="2 4" key="1">
    <citation type="journal article" date="2020" name="Microorganisms">
        <title>Reliable Identification of Environmental Pseudomonas Isolates Using the rpoD Gene.</title>
        <authorList>
            <consortium name="The Broad Institute Genome Sequencing Platform"/>
            <person name="Girard L."/>
            <person name="Lood C."/>
            <person name="Rokni-Zadeh H."/>
            <person name="van Noort V."/>
            <person name="Lavigne R."/>
            <person name="De Mot R."/>
        </authorList>
    </citation>
    <scope>NUCLEOTIDE SEQUENCE</scope>
    <source>
        <strain evidence="2 4">SWRI102</strain>
    </source>
</reference>
<organism evidence="2">
    <name type="scientific">Pseudomonas marvdashtae</name>
    <dbReference type="NCBI Taxonomy" id="2745500"/>
    <lineage>
        <taxon>Bacteria</taxon>
        <taxon>Pseudomonadati</taxon>
        <taxon>Pseudomonadota</taxon>
        <taxon>Gammaproteobacteria</taxon>
        <taxon>Pseudomonadales</taxon>
        <taxon>Pseudomonadaceae</taxon>
        <taxon>Pseudomonas</taxon>
    </lineage>
</organism>
<dbReference type="EMBL" id="JABWQX020000001">
    <property type="protein sequence ID" value="MBV4553056.1"/>
    <property type="molecule type" value="Genomic_DNA"/>
</dbReference>
<protein>
    <submittedName>
        <fullName evidence="2">Uncharacterized protein</fullName>
    </submittedName>
</protein>
<dbReference type="Proteomes" id="UP000659438">
    <property type="component" value="Unassembled WGS sequence"/>
</dbReference>